<dbReference type="EMBL" id="KQ981989">
    <property type="protein sequence ID" value="KYN31135.1"/>
    <property type="molecule type" value="Genomic_DNA"/>
</dbReference>
<feature type="domain" description="Tudor" evidence="1">
    <location>
        <begin position="18"/>
        <end position="89"/>
    </location>
</feature>
<dbReference type="STRING" id="34720.A0A195ESA8"/>
<dbReference type="PANTHER" id="PTHR16442">
    <property type="entry name" value="RING FINGER PROTEIN 17"/>
    <property type="match status" value="1"/>
</dbReference>
<dbReference type="Pfam" id="PF00567">
    <property type="entry name" value="TUDOR"/>
    <property type="match status" value="1"/>
</dbReference>
<reference evidence="2 3" key="1">
    <citation type="submission" date="2016-03" db="EMBL/GenBank/DDBJ databases">
        <title>Trachymyrmex septentrionalis WGS genome.</title>
        <authorList>
            <person name="Nygaard S."/>
            <person name="Hu H."/>
            <person name="Boomsma J."/>
            <person name="Zhang G."/>
        </authorList>
    </citation>
    <scope>NUCLEOTIDE SEQUENCE [LARGE SCALE GENOMIC DNA]</scope>
    <source>
        <strain evidence="2">Tsep2-gDNA-1</strain>
        <tissue evidence="2">Whole body</tissue>
    </source>
</reference>
<dbReference type="SUPFAM" id="SSF63748">
    <property type="entry name" value="Tudor/PWWP/MBT"/>
    <property type="match status" value="1"/>
</dbReference>
<accession>A0A195ESA8</accession>
<evidence type="ECO:0000259" key="1">
    <source>
        <dbReference type="Pfam" id="PF00567"/>
    </source>
</evidence>
<dbReference type="AlphaFoldDB" id="A0A195ESA8"/>
<dbReference type="PANTHER" id="PTHR16442:SF1">
    <property type="entry name" value="RING FINGER PROTEIN 17"/>
    <property type="match status" value="1"/>
</dbReference>
<sequence>MEDLARRMTRRTRFPHYRVYDVHLDDLVVVQEGRRWHRGIVLQIQGDGTVSIDLKDWGRLVERHYTEIYILEDRFRELEWQAIPCALAHTGPLHLRNTWPRRARELIKFLIDRREAWINIIGDVEEEAAIVNVKIRTECGTEMKNVKDVLVDLGHAQHTERIMPLCRYFCCITEQSDEESSIPVQAEGQWDAYRYLGNLQCVIILERCRVYQHNSNFIKICNDCYERETIEYKKQFLSVFSHSLTHESTVHNQTRCTSCDKPIACIQPAENCPSCTDSFKHADRAHLDAGWGIPSVSSWTQD</sequence>
<gene>
    <name evidence="2" type="ORF">ALC56_14522</name>
</gene>
<proteinExistence type="predicted"/>
<dbReference type="Proteomes" id="UP000078541">
    <property type="component" value="Unassembled WGS sequence"/>
</dbReference>
<dbReference type="InterPro" id="IPR002999">
    <property type="entry name" value="Tudor"/>
</dbReference>
<dbReference type="Gene3D" id="2.40.50.90">
    <property type="match status" value="1"/>
</dbReference>
<dbReference type="GO" id="GO:0005737">
    <property type="term" value="C:cytoplasm"/>
    <property type="evidence" value="ECO:0007669"/>
    <property type="project" value="UniProtKB-ARBA"/>
</dbReference>
<evidence type="ECO:0000313" key="2">
    <source>
        <dbReference type="EMBL" id="KYN31135.1"/>
    </source>
</evidence>
<keyword evidence="3" id="KW-1185">Reference proteome</keyword>
<dbReference type="Gene3D" id="2.30.30.140">
    <property type="match status" value="1"/>
</dbReference>
<organism evidence="2 3">
    <name type="scientific">Trachymyrmex septentrionalis</name>
    <dbReference type="NCBI Taxonomy" id="34720"/>
    <lineage>
        <taxon>Eukaryota</taxon>
        <taxon>Metazoa</taxon>
        <taxon>Ecdysozoa</taxon>
        <taxon>Arthropoda</taxon>
        <taxon>Hexapoda</taxon>
        <taxon>Insecta</taxon>
        <taxon>Pterygota</taxon>
        <taxon>Neoptera</taxon>
        <taxon>Endopterygota</taxon>
        <taxon>Hymenoptera</taxon>
        <taxon>Apocrita</taxon>
        <taxon>Aculeata</taxon>
        <taxon>Formicoidea</taxon>
        <taxon>Formicidae</taxon>
        <taxon>Myrmicinae</taxon>
        <taxon>Trachymyrmex</taxon>
    </lineage>
</organism>
<protein>
    <recommendedName>
        <fullName evidence="1">Tudor domain-containing protein</fullName>
    </recommendedName>
</protein>
<evidence type="ECO:0000313" key="3">
    <source>
        <dbReference type="Proteomes" id="UP000078541"/>
    </source>
</evidence>
<dbReference type="InterPro" id="IPR035437">
    <property type="entry name" value="SNase_OB-fold_sf"/>
</dbReference>
<name>A0A195ESA8_9HYME</name>